<dbReference type="PANTHER" id="PTHR47582">
    <property type="entry name" value="P450, PUTATIVE (EUROFUNG)-RELATED"/>
    <property type="match status" value="1"/>
</dbReference>
<evidence type="ECO:0000313" key="7">
    <source>
        <dbReference type="EMBL" id="MDI1489630.1"/>
    </source>
</evidence>
<keyword evidence="6" id="KW-0560">Oxidoreductase</keyword>
<feature type="binding site" description="axial binding residue" evidence="5">
    <location>
        <position position="374"/>
    </location>
    <ligand>
        <name>heme</name>
        <dbReference type="ChEBI" id="CHEBI:30413"/>
    </ligand>
    <ligandPart>
        <name>Fe</name>
        <dbReference type="ChEBI" id="CHEBI:18248"/>
    </ligandPart>
</feature>
<proteinExistence type="inferred from homology"/>
<comment type="similarity">
    <text evidence="2 6">Belongs to the cytochrome P450 family.</text>
</comment>
<keyword evidence="5 6" id="KW-0349">Heme</keyword>
<keyword evidence="3 5" id="KW-0479">Metal-binding</keyword>
<dbReference type="EMBL" id="JAPUFD010000010">
    <property type="protein sequence ID" value="MDI1489630.1"/>
    <property type="molecule type" value="Genomic_DNA"/>
</dbReference>
<protein>
    <submittedName>
        <fullName evidence="7">Uncharacterized protein</fullName>
    </submittedName>
</protein>
<evidence type="ECO:0000256" key="1">
    <source>
        <dbReference type="ARBA" id="ARBA00001971"/>
    </source>
</evidence>
<dbReference type="AlphaFoldDB" id="A0AA43TX26"/>
<dbReference type="InterPro" id="IPR002403">
    <property type="entry name" value="Cyt_P450_E_grp-IV"/>
</dbReference>
<dbReference type="SUPFAM" id="SSF48264">
    <property type="entry name" value="Cytochrome P450"/>
    <property type="match status" value="1"/>
</dbReference>
<dbReference type="Gene3D" id="1.10.630.10">
    <property type="entry name" value="Cytochrome P450"/>
    <property type="match status" value="1"/>
</dbReference>
<dbReference type="GO" id="GO:0020037">
    <property type="term" value="F:heme binding"/>
    <property type="evidence" value="ECO:0007669"/>
    <property type="project" value="InterPro"/>
</dbReference>
<dbReference type="InterPro" id="IPR001128">
    <property type="entry name" value="Cyt_P450"/>
</dbReference>
<evidence type="ECO:0000256" key="4">
    <source>
        <dbReference type="ARBA" id="ARBA00023004"/>
    </source>
</evidence>
<dbReference type="Proteomes" id="UP001161017">
    <property type="component" value="Unassembled WGS sequence"/>
</dbReference>
<gene>
    <name evidence="7" type="ORF">OHK93_000827</name>
</gene>
<dbReference type="InterPro" id="IPR053007">
    <property type="entry name" value="CYP450_monoxygenase_sec-met"/>
</dbReference>
<comment type="caution">
    <text evidence="7">The sequence shown here is derived from an EMBL/GenBank/DDBJ whole genome shotgun (WGS) entry which is preliminary data.</text>
</comment>
<evidence type="ECO:0000256" key="3">
    <source>
        <dbReference type="ARBA" id="ARBA00022723"/>
    </source>
</evidence>
<dbReference type="CDD" id="cd11040">
    <property type="entry name" value="CYP7_CYP8-like"/>
    <property type="match status" value="1"/>
</dbReference>
<keyword evidence="4 5" id="KW-0408">Iron</keyword>
<dbReference type="InterPro" id="IPR036396">
    <property type="entry name" value="Cyt_P450_sf"/>
</dbReference>
<evidence type="ECO:0000256" key="6">
    <source>
        <dbReference type="RuleBase" id="RU000461"/>
    </source>
</evidence>
<dbReference type="PRINTS" id="PR00465">
    <property type="entry name" value="EP450IV"/>
</dbReference>
<evidence type="ECO:0000256" key="2">
    <source>
        <dbReference type="ARBA" id="ARBA00010617"/>
    </source>
</evidence>
<dbReference type="GO" id="GO:0005506">
    <property type="term" value="F:iron ion binding"/>
    <property type="evidence" value="ECO:0007669"/>
    <property type="project" value="InterPro"/>
</dbReference>
<dbReference type="InterPro" id="IPR017972">
    <property type="entry name" value="Cyt_P450_CS"/>
</dbReference>
<dbReference type="PANTHER" id="PTHR47582:SF1">
    <property type="entry name" value="P450, PUTATIVE (EUROFUNG)-RELATED"/>
    <property type="match status" value="1"/>
</dbReference>
<sequence length="443" mass="48787">MLGQKMYIITKPDLIQVTQKQHKVLAYPPVEADFASKVCGVSQAAKAIVNHNVSGAEGETGFSMESHVAMRSALSPGKGFDDMNRKMIQNILLSLGTLQQLPPQSVRTGLMDFVRSRVTSSTTDAVYGPQNPFRDHAVVDAFWHFQQNFTSILIGVLPSITARKGIAGRTLVAKAIEQYYRNKGHESGSILARNRYDVSLKNGLSIEDAARLEVGGVIAIIVNTVPAAFWTLFFIYATPDLLDDIRREVQTVVTLRHSERGPIHSVDIKGLKQHCPLLSSTFQETLRHRATAVSVRKVMEDTILDDQWLLKKDSILQMPSRIIHKDQSLWGSNADDFDARRFVKDQKPLKSGSGSKTRAPAAAFRAFGGGTTLCPGRHFATDEVLVMAAVFVLRYDMAPTTGVWSMPSTNQSGIVNGLLEPDNDIEVEVSVRKGYEEAIFACG</sequence>
<reference evidence="7" key="1">
    <citation type="journal article" date="2023" name="Genome Biol. Evol.">
        <title>First Whole Genome Sequence and Flow Cytometry Genome Size Data for the Lichen-Forming Fungus Ramalina farinacea (Ascomycota).</title>
        <authorList>
            <person name="Llewellyn T."/>
            <person name="Mian S."/>
            <person name="Hill R."/>
            <person name="Leitch I.J."/>
            <person name="Gaya E."/>
        </authorList>
    </citation>
    <scope>NUCLEOTIDE SEQUENCE</scope>
    <source>
        <strain evidence="7">LIQ254RAFAR</strain>
    </source>
</reference>
<dbReference type="PROSITE" id="PS00086">
    <property type="entry name" value="CYTOCHROME_P450"/>
    <property type="match status" value="1"/>
</dbReference>
<keyword evidence="6" id="KW-0503">Monooxygenase</keyword>
<keyword evidence="8" id="KW-1185">Reference proteome</keyword>
<dbReference type="GO" id="GO:0016705">
    <property type="term" value="F:oxidoreductase activity, acting on paired donors, with incorporation or reduction of molecular oxygen"/>
    <property type="evidence" value="ECO:0007669"/>
    <property type="project" value="InterPro"/>
</dbReference>
<name>A0AA43TX26_9LECA</name>
<dbReference type="Pfam" id="PF00067">
    <property type="entry name" value="p450"/>
    <property type="match status" value="1"/>
</dbReference>
<dbReference type="GO" id="GO:0004497">
    <property type="term" value="F:monooxygenase activity"/>
    <property type="evidence" value="ECO:0007669"/>
    <property type="project" value="UniProtKB-KW"/>
</dbReference>
<comment type="cofactor">
    <cofactor evidence="1 5">
        <name>heme</name>
        <dbReference type="ChEBI" id="CHEBI:30413"/>
    </cofactor>
</comment>
<evidence type="ECO:0000256" key="5">
    <source>
        <dbReference type="PIRSR" id="PIRSR602403-1"/>
    </source>
</evidence>
<accession>A0AA43TX26</accession>
<organism evidence="7 8">
    <name type="scientific">Ramalina farinacea</name>
    <dbReference type="NCBI Taxonomy" id="258253"/>
    <lineage>
        <taxon>Eukaryota</taxon>
        <taxon>Fungi</taxon>
        <taxon>Dikarya</taxon>
        <taxon>Ascomycota</taxon>
        <taxon>Pezizomycotina</taxon>
        <taxon>Lecanoromycetes</taxon>
        <taxon>OSLEUM clade</taxon>
        <taxon>Lecanoromycetidae</taxon>
        <taxon>Lecanorales</taxon>
        <taxon>Lecanorineae</taxon>
        <taxon>Ramalinaceae</taxon>
        <taxon>Ramalina</taxon>
    </lineage>
</organism>
<evidence type="ECO:0000313" key="8">
    <source>
        <dbReference type="Proteomes" id="UP001161017"/>
    </source>
</evidence>